<feature type="domain" description="TNFR-Cys" evidence="1">
    <location>
        <begin position="158"/>
        <end position="192"/>
    </location>
</feature>
<evidence type="ECO:0000313" key="3">
    <source>
        <dbReference type="Proteomes" id="UP000215902"/>
    </source>
</evidence>
<comment type="caution">
    <text evidence="2">The sequence shown here is derived from an EMBL/GenBank/DDBJ whole genome shotgun (WGS) entry which is preliminary data.</text>
</comment>
<dbReference type="Proteomes" id="UP000215902">
    <property type="component" value="Unassembled WGS sequence"/>
</dbReference>
<dbReference type="Pfam" id="PF07699">
    <property type="entry name" value="Ephrin_rec_like"/>
    <property type="match status" value="3"/>
</dbReference>
<dbReference type="AlphaFoldDB" id="A0A267H292"/>
<protein>
    <recommendedName>
        <fullName evidence="1">TNFR-Cys domain-containing protein</fullName>
    </recommendedName>
</protein>
<feature type="non-terminal residue" evidence="2">
    <location>
        <position position="1"/>
    </location>
</feature>
<dbReference type="Gene3D" id="2.10.50.10">
    <property type="entry name" value="Tumor Necrosis Factor Receptor, subunit A, domain 2"/>
    <property type="match status" value="4"/>
</dbReference>
<dbReference type="EMBL" id="NIVC01000082">
    <property type="protein sequence ID" value="PAA91672.1"/>
    <property type="molecule type" value="Genomic_DNA"/>
</dbReference>
<feature type="domain" description="TNFR-Cys" evidence="1">
    <location>
        <begin position="90"/>
        <end position="121"/>
    </location>
</feature>
<proteinExistence type="predicted"/>
<dbReference type="InterPro" id="IPR006212">
    <property type="entry name" value="Furin_repeat"/>
</dbReference>
<gene>
    <name evidence="2" type="ORF">BOX15_Mlig018537g1</name>
</gene>
<keyword evidence="3" id="KW-1185">Reference proteome</keyword>
<dbReference type="InterPro" id="IPR001368">
    <property type="entry name" value="TNFR/NGFR_Cys_rich_reg"/>
</dbReference>
<dbReference type="Gene3D" id="2.10.220.10">
    <property type="entry name" value="Hormone Receptor, Insulin-like Growth Factor Receptor 1, Chain A, domain 2"/>
    <property type="match status" value="1"/>
</dbReference>
<dbReference type="PANTHER" id="PTHR46967">
    <property type="entry name" value="INSULIN-LIKE GROWTH FACTOR BINDING PROTEIN,N-TERMINAL"/>
    <property type="match status" value="1"/>
</dbReference>
<dbReference type="OrthoDB" id="439917at2759"/>
<reference evidence="2 3" key="1">
    <citation type="submission" date="2017-06" db="EMBL/GenBank/DDBJ databases">
        <title>A platform for efficient transgenesis in Macrostomum lignano, a flatworm model organism for stem cell research.</title>
        <authorList>
            <person name="Berezikov E."/>
        </authorList>
    </citation>
    <scope>NUCLEOTIDE SEQUENCE [LARGE SCALE GENOMIC DNA]</scope>
    <source>
        <strain evidence="2">DV1</strain>
        <tissue evidence="2">Whole organism</tissue>
    </source>
</reference>
<dbReference type="SMART" id="SM00261">
    <property type="entry name" value="FU"/>
    <property type="match status" value="3"/>
</dbReference>
<dbReference type="InterPro" id="IPR009030">
    <property type="entry name" value="Growth_fac_rcpt_cys_sf"/>
</dbReference>
<dbReference type="SMART" id="SM01411">
    <property type="entry name" value="Ephrin_rec_like"/>
    <property type="match status" value="5"/>
</dbReference>
<evidence type="ECO:0000259" key="1">
    <source>
        <dbReference type="SMART" id="SM00208"/>
    </source>
</evidence>
<organism evidence="2 3">
    <name type="scientific">Macrostomum lignano</name>
    <dbReference type="NCBI Taxonomy" id="282301"/>
    <lineage>
        <taxon>Eukaryota</taxon>
        <taxon>Metazoa</taxon>
        <taxon>Spiralia</taxon>
        <taxon>Lophotrochozoa</taxon>
        <taxon>Platyhelminthes</taxon>
        <taxon>Rhabditophora</taxon>
        <taxon>Macrostomorpha</taxon>
        <taxon>Macrostomida</taxon>
        <taxon>Macrostomidae</taxon>
        <taxon>Macrostomum</taxon>
    </lineage>
</organism>
<name>A0A267H292_9PLAT</name>
<dbReference type="InterPro" id="IPR011641">
    <property type="entry name" value="Tyr-kin_ephrin_A/B_rcpt-like"/>
</dbReference>
<dbReference type="SUPFAM" id="SSF57184">
    <property type="entry name" value="Growth factor receptor domain"/>
    <property type="match status" value="2"/>
</dbReference>
<dbReference type="PANTHER" id="PTHR46967:SF1">
    <property type="entry name" value="KERATIN-ASSOCIATED PROTEIN 16-1-LIKE"/>
    <property type="match status" value="1"/>
</dbReference>
<accession>A0A267H292</accession>
<feature type="domain" description="TNFR-Cys" evidence="1">
    <location>
        <begin position="242"/>
        <end position="273"/>
    </location>
</feature>
<dbReference type="SMART" id="SM00208">
    <property type="entry name" value="TNFR"/>
    <property type="match status" value="3"/>
</dbReference>
<dbReference type="STRING" id="282301.A0A267H292"/>
<sequence length="448" mass="48146">YKLVDGHCLLDCHKECIDCNLAKDDTSCFQCRNVRVELKHSIGGRRVSKVQCLPECPVGYQLSDSKEKLCVPCQPGTFKNTTGNHHCLSCAPGTFSASQATVNCMLCSPGNFASKPGSVQCQQCHVGTASRFNGSASCAACSAGLFAAQRGQTECTPCPVGQFNKAERQAQCQLCSAGSFADKPGQKSCTACPAGTSSEEGSVSCANNCKRGEFSPAEGIPCAKCPAGSFTPSSGSVNCTLCSAGTFSFNPGSSECAKCPAGTYASESGSKKCHDCDLNFALKRRIGMAHCDLCPDSGLTFGTEKCHRKLHMSCEGYGYYDFLLKECKKSIDKDLKTYSRLSYGERISNKGGGSVISRFYYKYTLDQVASVKGLISWQGDPVDSTSLEIILKDSNKNHIKNCKTKVDILNPYSVHECSAFDVKCLKIAIFSDSWKPVIYIAEIALYAE</sequence>
<evidence type="ECO:0000313" key="2">
    <source>
        <dbReference type="EMBL" id="PAA91672.1"/>
    </source>
</evidence>